<comment type="caution">
    <text evidence="1">The sequence shown here is derived from an EMBL/GenBank/DDBJ whole genome shotgun (WGS) entry which is preliminary data.</text>
</comment>
<proteinExistence type="predicted"/>
<evidence type="ECO:0000313" key="1">
    <source>
        <dbReference type="EMBL" id="CAG8473707.1"/>
    </source>
</evidence>
<accession>A0ACA9KHI1</accession>
<evidence type="ECO:0000313" key="2">
    <source>
        <dbReference type="Proteomes" id="UP000789920"/>
    </source>
</evidence>
<sequence length="45" mass="5565">MFLIFNFTSKYGYIEFYNCSIDSSKQNREEEKQEYKHSSKKFLKK</sequence>
<reference evidence="1" key="1">
    <citation type="submission" date="2021-06" db="EMBL/GenBank/DDBJ databases">
        <authorList>
            <person name="Kallberg Y."/>
            <person name="Tangrot J."/>
            <person name="Rosling A."/>
        </authorList>
    </citation>
    <scope>NUCLEOTIDE SEQUENCE</scope>
    <source>
        <strain evidence="1">MA461A</strain>
    </source>
</reference>
<organism evidence="1 2">
    <name type="scientific">Racocetra persica</name>
    <dbReference type="NCBI Taxonomy" id="160502"/>
    <lineage>
        <taxon>Eukaryota</taxon>
        <taxon>Fungi</taxon>
        <taxon>Fungi incertae sedis</taxon>
        <taxon>Mucoromycota</taxon>
        <taxon>Glomeromycotina</taxon>
        <taxon>Glomeromycetes</taxon>
        <taxon>Diversisporales</taxon>
        <taxon>Gigasporaceae</taxon>
        <taxon>Racocetra</taxon>
    </lineage>
</organism>
<dbReference type="EMBL" id="CAJVQC010000545">
    <property type="protein sequence ID" value="CAG8473707.1"/>
    <property type="molecule type" value="Genomic_DNA"/>
</dbReference>
<gene>
    <name evidence="1" type="ORF">RPERSI_LOCUS694</name>
</gene>
<dbReference type="Proteomes" id="UP000789920">
    <property type="component" value="Unassembled WGS sequence"/>
</dbReference>
<keyword evidence="2" id="KW-1185">Reference proteome</keyword>
<protein>
    <submittedName>
        <fullName evidence="1">1194_t:CDS:1</fullName>
    </submittedName>
</protein>
<name>A0ACA9KHI1_9GLOM</name>